<feature type="compositionally biased region" description="Polar residues" evidence="12">
    <location>
        <begin position="175"/>
        <end position="190"/>
    </location>
</feature>
<dbReference type="Gene3D" id="3.20.20.470">
    <property type="entry name" value="Glucansucrase"/>
    <property type="match status" value="1"/>
</dbReference>
<dbReference type="Proteomes" id="UP001057532">
    <property type="component" value="Chromosome"/>
</dbReference>
<dbReference type="InterPro" id="IPR017853">
    <property type="entry name" value="GH"/>
</dbReference>
<proteinExistence type="inferred from homology"/>
<evidence type="ECO:0000256" key="8">
    <source>
        <dbReference type="ARBA" id="ARBA00022737"/>
    </source>
</evidence>
<evidence type="ECO:0000256" key="11">
    <source>
        <dbReference type="PROSITE-ProRule" id="PRU00591"/>
    </source>
</evidence>
<keyword evidence="15" id="KW-1185">Reference proteome</keyword>
<feature type="compositionally biased region" description="Basic and acidic residues" evidence="12">
    <location>
        <begin position="152"/>
        <end position="174"/>
    </location>
</feature>
<accession>A0ABY5C6B1</accession>
<evidence type="ECO:0000256" key="9">
    <source>
        <dbReference type="ARBA" id="ARBA00029911"/>
    </source>
</evidence>
<evidence type="ECO:0000256" key="2">
    <source>
        <dbReference type="ARBA" id="ARBA00003243"/>
    </source>
</evidence>
<evidence type="ECO:0000256" key="1">
    <source>
        <dbReference type="ARBA" id="ARBA00001152"/>
    </source>
</evidence>
<evidence type="ECO:0000313" key="15">
    <source>
        <dbReference type="Proteomes" id="UP001057532"/>
    </source>
</evidence>
<keyword evidence="8" id="KW-0677">Repeat</keyword>
<feature type="region of interest" description="Disordered" evidence="12">
    <location>
        <begin position="212"/>
        <end position="231"/>
    </location>
</feature>
<dbReference type="EMBL" id="CP097478">
    <property type="protein sequence ID" value="USS93373.1"/>
    <property type="molecule type" value="Genomic_DNA"/>
</dbReference>
<feature type="compositionally biased region" description="Low complexity" evidence="12">
    <location>
        <begin position="139"/>
        <end position="151"/>
    </location>
</feature>
<dbReference type="Pfam" id="PF01473">
    <property type="entry name" value="Choline_bind_1"/>
    <property type="match status" value="1"/>
</dbReference>
<dbReference type="NCBIfam" id="TIGR04035">
    <property type="entry name" value="glucan_65_rpt"/>
    <property type="match status" value="4"/>
</dbReference>
<evidence type="ECO:0000313" key="14">
    <source>
        <dbReference type="EMBL" id="USS93373.1"/>
    </source>
</evidence>
<evidence type="ECO:0000256" key="10">
    <source>
        <dbReference type="ARBA" id="ARBA00032238"/>
    </source>
</evidence>
<comment type="similarity">
    <text evidence="3">Belongs to the glycosyl hydrolase 70 family.</text>
</comment>
<dbReference type="EC" id="2.4.1.5" evidence="4"/>
<dbReference type="RefSeq" id="WP_252780198.1">
    <property type="nucleotide sequence ID" value="NZ_CP097478.1"/>
</dbReference>
<dbReference type="Gene3D" id="2.30.30.420">
    <property type="entry name" value="glucansucrase"/>
    <property type="match status" value="1"/>
</dbReference>
<evidence type="ECO:0000256" key="12">
    <source>
        <dbReference type="SAM" id="MobiDB-lite"/>
    </source>
</evidence>
<dbReference type="SUPFAM" id="SSF51445">
    <property type="entry name" value="(Trans)glycosidases"/>
    <property type="match status" value="2"/>
</dbReference>
<evidence type="ECO:0000259" key="13">
    <source>
        <dbReference type="Pfam" id="PF02324"/>
    </source>
</evidence>
<evidence type="ECO:0000256" key="3">
    <source>
        <dbReference type="ARBA" id="ARBA00009247"/>
    </source>
</evidence>
<dbReference type="PROSITE" id="PS51170">
    <property type="entry name" value="CW"/>
    <property type="match status" value="1"/>
</dbReference>
<keyword evidence="6" id="KW-0808">Transferase</keyword>
<feature type="repeat" description="Cell wall-binding" evidence="11">
    <location>
        <begin position="1150"/>
        <end position="1169"/>
    </location>
</feature>
<keyword evidence="5" id="KW-0328">Glycosyltransferase</keyword>
<dbReference type="InterPro" id="IPR003318">
    <property type="entry name" value="Glyco_hydro70cat"/>
</dbReference>
<feature type="compositionally biased region" description="Low complexity" evidence="12">
    <location>
        <begin position="55"/>
        <end position="68"/>
    </location>
</feature>
<comment type="function">
    <text evidence="2">Production of extracellular glucans, that are thought to play a key role in the development of the dental plaque because of their ability to adhere to smooth surfaces and mediate the aggregation of bacterial cells and food debris.</text>
</comment>
<dbReference type="Pfam" id="PF02324">
    <property type="entry name" value="Glyco_hydro_70"/>
    <property type="match status" value="1"/>
</dbReference>
<feature type="compositionally biased region" description="Polar residues" evidence="12">
    <location>
        <begin position="89"/>
        <end position="119"/>
    </location>
</feature>
<feature type="compositionally biased region" description="Polar residues" evidence="12">
    <location>
        <begin position="69"/>
        <end position="81"/>
    </location>
</feature>
<dbReference type="InterPro" id="IPR018337">
    <property type="entry name" value="Cell_wall/Cho-bd_repeat"/>
</dbReference>
<organism evidence="14 15">
    <name type="scientific">Fructilactobacillus ixorae</name>
    <dbReference type="NCBI Taxonomy" id="1750535"/>
    <lineage>
        <taxon>Bacteria</taxon>
        <taxon>Bacillati</taxon>
        <taxon>Bacillota</taxon>
        <taxon>Bacilli</taxon>
        <taxon>Lactobacillales</taxon>
        <taxon>Lactobacillaceae</taxon>
        <taxon>Fructilactobacillus</taxon>
    </lineage>
</organism>
<protein>
    <recommendedName>
        <fullName evidence="4">dextransucrase</fullName>
        <ecNumber evidence="4">2.4.1.5</ecNumber>
    </recommendedName>
    <alternativeName>
        <fullName evidence="9">Dextransucrase</fullName>
    </alternativeName>
    <alternativeName>
        <fullName evidence="10">Sucrose 6-glucosyltransferase</fullName>
    </alternativeName>
</protein>
<feature type="compositionally biased region" description="Low complexity" evidence="12">
    <location>
        <begin position="212"/>
        <end position="224"/>
    </location>
</feature>
<dbReference type="InterPro" id="IPR027636">
    <property type="entry name" value="Glucan-bd_rpt"/>
</dbReference>
<gene>
    <name evidence="14" type="ORF">M8332_00450</name>
</gene>
<dbReference type="InterPro" id="IPR022263">
    <property type="entry name" value="KxYKxGKxW"/>
</dbReference>
<evidence type="ECO:0000256" key="4">
    <source>
        <dbReference type="ARBA" id="ARBA00012592"/>
    </source>
</evidence>
<comment type="catalytic activity">
    <reaction evidence="1">
        <text>[(1-&gt;6)-alpha-D-glucosyl](n) + sucrose = [(1-&gt;6)-alpha-D-glucosyl](n+1) + D-fructose</text>
        <dbReference type="Rhea" id="RHEA:18825"/>
        <dbReference type="Rhea" id="RHEA-COMP:11144"/>
        <dbReference type="Rhea" id="RHEA-COMP:11145"/>
        <dbReference type="ChEBI" id="CHEBI:17992"/>
        <dbReference type="ChEBI" id="CHEBI:18269"/>
        <dbReference type="ChEBI" id="CHEBI:37721"/>
        <dbReference type="EC" id="2.4.1.5"/>
    </reaction>
</comment>
<dbReference type="SUPFAM" id="SSF69360">
    <property type="entry name" value="Cell wall binding repeat"/>
    <property type="match status" value="1"/>
</dbReference>
<name>A0ABY5C6B1_9LACO</name>
<dbReference type="Pfam" id="PF19127">
    <property type="entry name" value="Choline_bind_3"/>
    <property type="match status" value="3"/>
</dbReference>
<dbReference type="NCBIfam" id="TIGR03715">
    <property type="entry name" value="KxYKxGKxW"/>
    <property type="match status" value="1"/>
</dbReference>
<evidence type="ECO:0000256" key="6">
    <source>
        <dbReference type="ARBA" id="ARBA00022679"/>
    </source>
</evidence>
<sequence length="1416" mass="157641">MKRTNTNLHYKMYKSGKKLVFGAILLSSMSILTTGVLLTSDAHAETTIPKTAGVATAPAQPAEQPTTQSEQNPAQLSTAQPKQAAPEKQTATNSKVQQQAQPDHNPAPTTTIAQNQDPQTPNPGLKPTEQPGTSTKQEPASQPQAPAPVSDQSDHQDVTTDQADHSDQHHDTVTTDHQSQQTETQATTHPDQPAPQPAGPEESPVITLVAQPSSAQPAANATPQFKPTDSHIQLRGNDYYYIDDQGQVVKNLTVYDNGHPFTFDRETGKLVPQTMPEINKLNPIFIPNNAAYSAHAESFTNVNGYLTANTWYRPKEILRDGTPWQASQVTDFRPLLMTWWPNQLVQMNYLSYMQTNNFLGRQFKITPNNQRLLSAYAFQIQKNIERRISANHGDTVWFHDLINDFINSQPSWNIESENQGSDHLQGGALRYENSDLTPYANSDYRLLNRTPSNQTGSSQTGSTGGFEYLLANDVDNSNPVVQAEQLNWLHYMMNIGSIVANDPSANFDGYRVDAVDNVDADLLQIAADYAKAAYHLQADEATANHHLSILEDWENYDADYVKQHDNNQLTMDFPMHLAWKYSLNIPANQRSGLEPNLTTSIVNRTGENKTENQAQPNYSFIRAHDSEVQTVIAQIIKDKINPNSDGLTVTPAEIKQAFEIYDADQKKANKEYTAYNIPASYALMLTNKDTVPRVYYGDLYSDDGQYMATKSPYYEALVALLKNRIKYVAGGQRMNVQYVNSKTGTPTGILTSVRYGKGIETSTQLGPATSRTEGIGVVISNDPHLILDQNARVILEMGLAHRNQAYRALLNTTRTGLGIYQTDDQAPLLYTNDQGQLILTGAQLFSVTDPQVSGYLSVWVPVGAPADQDARTESSTAPVTDGKVFHSNAALDSQLIYEGFSNFQAMPTTEAERTNRLIAQNAGFFKYLGITSFELAPQYRSSTDTSFLDSIVQNGYAFTDRYDVGFDTPTKYGTTDDLLNALRALHQQGLQAINDWVPDQIYNLPGEEIVTASRTDNFGNQIPDASINHTLYDSKTVGGGKYQKEYGGKFLKELQAKYPELFKVKQISTGQPMDPSQRITEWSAKYFNDSNIQHRGAEYVLKDEATNQYFTVTGDSSFLPKQIQGEKSDVGFKQINGQLHYFSTSGYEAKNQFIQAKGNWYYFDADGAMVTGEKTINHQTYFFLPSGAELRDSYLRNQDGTFYFNQRGERVASRFLQIDGNQWRYFLSDGRMATGAQTINGQKMFFNQAGIQVKGDQVLNPDGSINYYEGQNGTKLTNQFAELPDGRWMYMDHNGNAVTGAQTINGHRLYFDQNGIQVKGDRVVNPDGSINYYEGQTGEKLSNQFAELPDGRWMYLNQLGNAVTGEQVIDGHHLYFDQNGIQAKGQTVTNPDGTTSYYDPNSGDLIKPTNSINITK</sequence>
<dbReference type="Pfam" id="PF19258">
    <property type="entry name" value="KxYKxGKxW_sig"/>
    <property type="match status" value="1"/>
</dbReference>
<reference evidence="14" key="1">
    <citation type="submission" date="2022-05" db="EMBL/GenBank/DDBJ databases">
        <authorList>
            <person name="Oliphant S.A."/>
            <person name="Watson-Haigh N.S."/>
            <person name="Sumby K.M."/>
            <person name="Gardner J.M."/>
            <person name="Jiranek V."/>
        </authorList>
    </citation>
    <scope>NUCLEOTIDE SEQUENCE</scope>
    <source>
        <strain evidence="14">Ru20-1</strain>
    </source>
</reference>
<feature type="domain" description="Glycoside hydrolase family 70 catalytic" evidence="13">
    <location>
        <begin position="335"/>
        <end position="1133"/>
    </location>
</feature>
<dbReference type="Gene3D" id="2.10.270.10">
    <property type="entry name" value="Cholin Binding"/>
    <property type="match status" value="3"/>
</dbReference>
<evidence type="ECO:0000256" key="7">
    <source>
        <dbReference type="ARBA" id="ARBA00022729"/>
    </source>
</evidence>
<evidence type="ECO:0000256" key="5">
    <source>
        <dbReference type="ARBA" id="ARBA00022676"/>
    </source>
</evidence>
<keyword evidence="7" id="KW-0732">Signal</keyword>
<feature type="region of interest" description="Disordered" evidence="12">
    <location>
        <begin position="54"/>
        <end position="203"/>
    </location>
</feature>